<dbReference type="Pfam" id="PF02230">
    <property type="entry name" value="Abhydrolase_2"/>
    <property type="match status" value="1"/>
</dbReference>
<organism evidence="4 5">
    <name type="scientific">Nitrosomonas eutropha</name>
    <dbReference type="NCBI Taxonomy" id="916"/>
    <lineage>
        <taxon>Bacteria</taxon>
        <taxon>Pseudomonadati</taxon>
        <taxon>Pseudomonadota</taxon>
        <taxon>Betaproteobacteria</taxon>
        <taxon>Nitrosomonadales</taxon>
        <taxon>Nitrosomonadaceae</taxon>
        <taxon>Nitrosomonas</taxon>
    </lineage>
</organism>
<name>A0ABX5M8J3_9PROT</name>
<dbReference type="InterPro" id="IPR029058">
    <property type="entry name" value="AB_hydrolase_fold"/>
</dbReference>
<dbReference type="PANTHER" id="PTHR10655:SF17">
    <property type="entry name" value="LYSOPHOSPHOLIPASE-LIKE PROTEIN 1"/>
    <property type="match status" value="1"/>
</dbReference>
<comment type="caution">
    <text evidence="4">The sequence shown here is derived from an EMBL/GenBank/DDBJ whole genome shotgun (WGS) entry which is preliminary data.</text>
</comment>
<dbReference type="RefSeq" id="WP_011634257.1">
    <property type="nucleotide sequence ID" value="NZ_FNNM01000001.1"/>
</dbReference>
<evidence type="ECO:0000313" key="5">
    <source>
        <dbReference type="Proteomes" id="UP000247780"/>
    </source>
</evidence>
<sequence>MSDSLLQLSAIDIATGSNPLYTVLWMHGLGADGNDFVPVVQTLDLPATPIRFLFPHAPLQPVTINGGHTMRAWYDIQHTDFIKQEDKAGLYRSQRAIVALIEHENQRGIPSSHIILAGFSQGAAMALHVGLRHPDKLAGIMVLSGYLPLVHEIRQEAHVANQLTPIFMAHGSYDPVVPVKLARSSLQLLRDYHYSVDWHEYPMAHAVCDQELIDISRWLKNILKEALISDHQNR</sequence>
<evidence type="ECO:0000256" key="1">
    <source>
        <dbReference type="ARBA" id="ARBA00006499"/>
    </source>
</evidence>
<accession>A0ABX5M8J3</accession>
<dbReference type="Proteomes" id="UP000247780">
    <property type="component" value="Unassembled WGS sequence"/>
</dbReference>
<evidence type="ECO:0000313" key="4">
    <source>
        <dbReference type="EMBL" id="PXV83319.1"/>
    </source>
</evidence>
<reference evidence="4 5" key="1">
    <citation type="submission" date="2018-04" db="EMBL/GenBank/DDBJ databases">
        <title>Active sludge and wastewater microbial communities from Klosterneuburg, Austria.</title>
        <authorList>
            <person name="Wagner M."/>
        </authorList>
    </citation>
    <scope>NUCLEOTIDE SEQUENCE [LARGE SCALE GENOMIC DNA]</scope>
    <source>
        <strain evidence="4 5">Nm 57</strain>
    </source>
</reference>
<keyword evidence="2" id="KW-0378">Hydrolase</keyword>
<gene>
    <name evidence="4" type="ORF">C8R14_10660</name>
</gene>
<dbReference type="PANTHER" id="PTHR10655">
    <property type="entry name" value="LYSOPHOSPHOLIPASE-RELATED"/>
    <property type="match status" value="1"/>
</dbReference>
<proteinExistence type="inferred from homology"/>
<evidence type="ECO:0000259" key="3">
    <source>
        <dbReference type="Pfam" id="PF02230"/>
    </source>
</evidence>
<comment type="similarity">
    <text evidence="1">Belongs to the AB hydrolase superfamily. AB hydrolase 2 family.</text>
</comment>
<evidence type="ECO:0000256" key="2">
    <source>
        <dbReference type="ARBA" id="ARBA00022801"/>
    </source>
</evidence>
<protein>
    <submittedName>
        <fullName evidence="4">Phospholipase/carboxylesterase</fullName>
    </submittedName>
</protein>
<dbReference type="InterPro" id="IPR003140">
    <property type="entry name" value="PLipase/COase/thioEstase"/>
</dbReference>
<keyword evidence="5" id="KW-1185">Reference proteome</keyword>
<dbReference type="Gene3D" id="3.40.50.1820">
    <property type="entry name" value="alpha/beta hydrolase"/>
    <property type="match status" value="1"/>
</dbReference>
<dbReference type="SUPFAM" id="SSF53474">
    <property type="entry name" value="alpha/beta-Hydrolases"/>
    <property type="match status" value="1"/>
</dbReference>
<dbReference type="InterPro" id="IPR050565">
    <property type="entry name" value="LYPA1-2/EST-like"/>
</dbReference>
<dbReference type="EMBL" id="QICQ01000006">
    <property type="protein sequence ID" value="PXV83319.1"/>
    <property type="molecule type" value="Genomic_DNA"/>
</dbReference>
<feature type="domain" description="Phospholipase/carboxylesterase/thioesterase" evidence="3">
    <location>
        <begin position="21"/>
        <end position="221"/>
    </location>
</feature>